<organism evidence="2 3">
    <name type="scientific">Periweissella ghanensis</name>
    <dbReference type="NCBI Taxonomy" id="467997"/>
    <lineage>
        <taxon>Bacteria</taxon>
        <taxon>Bacillati</taxon>
        <taxon>Bacillota</taxon>
        <taxon>Bacilli</taxon>
        <taxon>Lactobacillales</taxon>
        <taxon>Lactobacillaceae</taxon>
        <taxon>Periweissella</taxon>
    </lineage>
</organism>
<keyword evidence="1" id="KW-0812">Transmembrane</keyword>
<keyword evidence="1" id="KW-1133">Transmembrane helix</keyword>
<protein>
    <submittedName>
        <fullName evidence="2">Uncharacterized protein</fullName>
    </submittedName>
</protein>
<evidence type="ECO:0000313" key="2">
    <source>
        <dbReference type="EMBL" id="CAH0417999.1"/>
    </source>
</evidence>
<name>A0ABM8ZA08_9LACO</name>
<evidence type="ECO:0000313" key="3">
    <source>
        <dbReference type="Proteomes" id="UP000789719"/>
    </source>
</evidence>
<keyword evidence="1" id="KW-0472">Membrane</keyword>
<feature type="transmembrane region" description="Helical" evidence="1">
    <location>
        <begin position="32"/>
        <end position="49"/>
    </location>
</feature>
<gene>
    <name evidence="2" type="ORF">WGH24286_00415</name>
</gene>
<dbReference type="EMBL" id="CAKKNT010000003">
    <property type="protein sequence ID" value="CAH0417999.1"/>
    <property type="molecule type" value="Genomic_DNA"/>
</dbReference>
<dbReference type="RefSeq" id="WP_230098105.1">
    <property type="nucleotide sequence ID" value="NZ_CAKKNT010000003.1"/>
</dbReference>
<dbReference type="Proteomes" id="UP000789719">
    <property type="component" value="Unassembled WGS sequence"/>
</dbReference>
<proteinExistence type="predicted"/>
<reference evidence="2 3" key="1">
    <citation type="submission" date="2021-11" db="EMBL/GenBank/DDBJ databases">
        <authorList>
            <person name="Depoorter E."/>
        </authorList>
    </citation>
    <scope>NUCLEOTIDE SEQUENCE [LARGE SCALE GENOMIC DNA]</scope>
    <source>
        <strain evidence="2 3">LMG 24286</strain>
    </source>
</reference>
<keyword evidence="3" id="KW-1185">Reference proteome</keyword>
<sequence>MLKVKNSRIIIASLLILLVATSGIDTLFIKLFRMAATFGLIAYALGYILKVKKVN</sequence>
<comment type="caution">
    <text evidence="2">The sequence shown here is derived from an EMBL/GenBank/DDBJ whole genome shotgun (WGS) entry which is preliminary data.</text>
</comment>
<accession>A0ABM8ZA08</accession>
<evidence type="ECO:0000256" key="1">
    <source>
        <dbReference type="SAM" id="Phobius"/>
    </source>
</evidence>